<evidence type="ECO:0000259" key="9">
    <source>
        <dbReference type="Pfam" id="PF13515"/>
    </source>
</evidence>
<feature type="compositionally biased region" description="Polar residues" evidence="5">
    <location>
        <begin position="13"/>
        <end position="32"/>
    </location>
</feature>
<dbReference type="GO" id="GO:0016020">
    <property type="term" value="C:membrane"/>
    <property type="evidence" value="ECO:0007669"/>
    <property type="project" value="UniProtKB-SubCell"/>
</dbReference>
<evidence type="ECO:0000256" key="3">
    <source>
        <dbReference type="ARBA" id="ARBA00022989"/>
    </source>
</evidence>
<feature type="transmembrane region" description="Helical" evidence="6">
    <location>
        <begin position="317"/>
        <end position="336"/>
    </location>
</feature>
<dbReference type="Proteomes" id="UP000238350">
    <property type="component" value="Unassembled WGS sequence"/>
</dbReference>
<evidence type="ECO:0000256" key="6">
    <source>
        <dbReference type="SAM" id="Phobius"/>
    </source>
</evidence>
<feature type="domain" description="Putative ER transporter 6TM N-terminal" evidence="8">
    <location>
        <begin position="190"/>
        <end position="660"/>
    </location>
</feature>
<dbReference type="InterPro" id="IPR018820">
    <property type="entry name" value="BRE4-related_DUF2421"/>
</dbReference>
<feature type="transmembrane region" description="Helical" evidence="6">
    <location>
        <begin position="845"/>
        <end position="866"/>
    </location>
</feature>
<name>A0A2T0FFC0_9ASCO</name>
<proteinExistence type="predicted"/>
<feature type="domain" description="Integral membrane bound transporter" evidence="9">
    <location>
        <begin position="822"/>
        <end position="954"/>
    </location>
</feature>
<keyword evidence="2 6" id="KW-0812">Transmembrane</keyword>
<dbReference type="EMBL" id="NDIQ01000001">
    <property type="protein sequence ID" value="PRT53670.1"/>
    <property type="molecule type" value="Genomic_DNA"/>
</dbReference>
<dbReference type="STRING" id="45607.A0A2T0FFC0"/>
<protein>
    <submittedName>
        <fullName evidence="10">Uncharacterized protein C57A7.05</fullName>
    </submittedName>
</protein>
<gene>
    <name evidence="10" type="ORF">B9G98_01290</name>
</gene>
<dbReference type="InterPro" id="IPR049453">
    <property type="entry name" value="Memb_transporter_dom"/>
</dbReference>
<feature type="compositionally biased region" description="Polar residues" evidence="5">
    <location>
        <begin position="97"/>
        <end position="125"/>
    </location>
</feature>
<feature type="transmembrane region" description="Helical" evidence="6">
    <location>
        <begin position="872"/>
        <end position="889"/>
    </location>
</feature>
<dbReference type="Pfam" id="PF10334">
    <property type="entry name" value="BRE4"/>
    <property type="match status" value="1"/>
</dbReference>
<feature type="transmembrane region" description="Helical" evidence="6">
    <location>
        <begin position="260"/>
        <end position="280"/>
    </location>
</feature>
<organism evidence="10 11">
    <name type="scientific">Wickerhamiella sorbophila</name>
    <dbReference type="NCBI Taxonomy" id="45607"/>
    <lineage>
        <taxon>Eukaryota</taxon>
        <taxon>Fungi</taxon>
        <taxon>Dikarya</taxon>
        <taxon>Ascomycota</taxon>
        <taxon>Saccharomycotina</taxon>
        <taxon>Dipodascomycetes</taxon>
        <taxon>Dipodascales</taxon>
        <taxon>Trichomonascaceae</taxon>
        <taxon>Wickerhamiella</taxon>
    </lineage>
</organism>
<dbReference type="PANTHER" id="PTHR37994:SF1">
    <property type="entry name" value="ER TRANSPORTER 6TM N-TERMINAL DOMAIN-CONTAINING PROTEIN"/>
    <property type="match status" value="1"/>
</dbReference>
<dbReference type="InterPro" id="IPR018823">
    <property type="entry name" value="ArAE_2_N"/>
</dbReference>
<dbReference type="Pfam" id="PF13515">
    <property type="entry name" value="FUSC_2"/>
    <property type="match status" value="1"/>
</dbReference>
<evidence type="ECO:0000259" key="7">
    <source>
        <dbReference type="Pfam" id="PF10334"/>
    </source>
</evidence>
<keyword evidence="11" id="KW-1185">Reference proteome</keyword>
<feature type="transmembrane region" description="Helical" evidence="6">
    <location>
        <begin position="204"/>
        <end position="221"/>
    </location>
</feature>
<keyword evidence="3 6" id="KW-1133">Transmembrane helix</keyword>
<feature type="compositionally biased region" description="Acidic residues" evidence="5">
    <location>
        <begin position="129"/>
        <end position="138"/>
    </location>
</feature>
<evidence type="ECO:0000313" key="11">
    <source>
        <dbReference type="Proteomes" id="UP000238350"/>
    </source>
</evidence>
<dbReference type="RefSeq" id="XP_024663616.1">
    <property type="nucleotide sequence ID" value="XM_024807848.1"/>
</dbReference>
<dbReference type="GeneID" id="36515039"/>
<comment type="caution">
    <text evidence="10">The sequence shown here is derived from an EMBL/GenBank/DDBJ whole genome shotgun (WGS) entry which is preliminary data.</text>
</comment>
<sequence>MAQDSNDNEKSEGSSGQEFGTDSNESPLSSLNDRPAGSTPDASPLSNAGLVQFPRKNPEALSIDSPPPSDDEDELEEVRPLRRIFTGRKNTGERSRSPSYASGRRNSLASSTRNRQHSSAANSDALSEEHEDEIEAEEREPRLNRSRSHTPSQNALLERYLEQIEREDDTESSFFNAVFETLAEAVKQIIKPEFFRFDYASLKIVFRTWACGWIGLILMVIRPVERWIGSTSFLLPLIGLLSSPGGLSVSNASVNVILEAAFPAWGLLCAYVANVIQWAARGYPTKQGIMAELAAEGICKYGDAKCLREVVITGRYLRFDITVITIFQLAFSIWVPGLAEQYYMRLFKIPFVMNLLMLLPVIPSQNATPYISFWELYRSSIIALYLAYAIKLVSCYIIFPISSNWKYVNILASVTKSTKKLSEDFFNRVHSELPSNDTFEGSYKNIPGECAKLSNLFFKFDMDGLMLKIEVSYSRLDAGDIGELRSRVREVLAALNSVHFFLINMQNRKEILNDTANKRVYEKYTQESLSPGTPKEKHFRDIFNMQRKRPHDRPRYKPTGKFEFQSGENWRMMERDSLGDLTLEDLDKVYSLIIGHYHRALVSANNVLEEVGEWLTAANSYRLRSMLPFFREAYAKTQKERADSLANAVQELENCHSELLKGFADYRTKVEGITTRGTAPYLFILAQDSLMNLVGAEFLNRVHRLARYCGHLDHAQSKPRWLNPFGTTRAKSMGIALFSLGANVTDQSEVSDFVPVHQVEVRNPDATLPHTRFHRFAVKCDKVVKWFCSPMILFNTKRAFAVNIPFIIFYNRETILFGFKCHAIWVSIIFVMTCSRQAVDGAYGLITRLYATFWGCILGLLIWYISSGNGHGNSYGLAVTCAFGFIIIAMHRHFNSDKVPLGSIVFCVTVILVIGNSWATTYAPPVGSAIGRGWRVGWLRFVTVSIGVTLAFIVTMFPVPATGKRAIREGLGVNQQELGETLSSIVNFALQRMDNPQVHVKRRADPIHNSFKLISNQILAASRLASLMKFEPAFIGVWPGKRYRFLIAIQQEIASLQSLTLLLLNKVEYGEDLTLLMDEMGISDVELLSTTYAVFYMTANALLTKKALPSITPGGLYYRHWKHFAQLRHQSQNAQPLLETASEMYTTYDGRLRLAGMMVSNLLYDAIDGSMLIVKGLVGEAFDTDEKIYFMH</sequence>
<dbReference type="PANTHER" id="PTHR37994">
    <property type="entry name" value="ARAE_2_N DOMAIN-CONTAINING PROTEIN-RELATED"/>
    <property type="match status" value="1"/>
</dbReference>
<feature type="transmembrane region" description="Helical" evidence="6">
    <location>
        <begin position="233"/>
        <end position="254"/>
    </location>
</feature>
<feature type="transmembrane region" description="Helical" evidence="6">
    <location>
        <begin position="815"/>
        <end position="833"/>
    </location>
</feature>
<feature type="domain" description="DUF2421" evidence="7">
    <location>
        <begin position="958"/>
        <end position="1182"/>
    </location>
</feature>
<evidence type="ECO:0000256" key="1">
    <source>
        <dbReference type="ARBA" id="ARBA00004141"/>
    </source>
</evidence>
<evidence type="ECO:0000256" key="2">
    <source>
        <dbReference type="ARBA" id="ARBA00022692"/>
    </source>
</evidence>
<accession>A0A2T0FFC0</accession>
<feature type="transmembrane region" description="Helical" evidence="6">
    <location>
        <begin position="382"/>
        <end position="399"/>
    </location>
</feature>
<dbReference type="AlphaFoldDB" id="A0A2T0FFC0"/>
<dbReference type="OrthoDB" id="2274698at2759"/>
<comment type="subcellular location">
    <subcellularLocation>
        <location evidence="1">Membrane</location>
        <topology evidence="1">Multi-pass membrane protein</topology>
    </subcellularLocation>
</comment>
<dbReference type="Pfam" id="PF10337">
    <property type="entry name" value="ArAE_2_N"/>
    <property type="match status" value="1"/>
</dbReference>
<evidence type="ECO:0000256" key="4">
    <source>
        <dbReference type="ARBA" id="ARBA00023136"/>
    </source>
</evidence>
<keyword evidence="4 6" id="KW-0472">Membrane</keyword>
<evidence type="ECO:0000256" key="5">
    <source>
        <dbReference type="SAM" id="MobiDB-lite"/>
    </source>
</evidence>
<reference evidence="10 11" key="1">
    <citation type="submission" date="2017-04" db="EMBL/GenBank/DDBJ databases">
        <title>Genome sequencing of [Candida] sorbophila.</title>
        <authorList>
            <person name="Ahn J.O."/>
        </authorList>
    </citation>
    <scope>NUCLEOTIDE SEQUENCE [LARGE SCALE GENOMIC DNA]</scope>
    <source>
        <strain evidence="10 11">DS02</strain>
    </source>
</reference>
<feature type="transmembrane region" description="Helical" evidence="6">
    <location>
        <begin position="901"/>
        <end position="918"/>
    </location>
</feature>
<feature type="transmembrane region" description="Helical" evidence="6">
    <location>
        <begin position="938"/>
        <end position="959"/>
    </location>
</feature>
<evidence type="ECO:0000259" key="8">
    <source>
        <dbReference type="Pfam" id="PF10337"/>
    </source>
</evidence>
<evidence type="ECO:0000313" key="10">
    <source>
        <dbReference type="EMBL" id="PRT53670.1"/>
    </source>
</evidence>
<feature type="region of interest" description="Disordered" evidence="5">
    <location>
        <begin position="1"/>
        <end position="151"/>
    </location>
</feature>